<evidence type="ECO:0000313" key="1">
    <source>
        <dbReference type="EMBL" id="KIM70511.1"/>
    </source>
</evidence>
<evidence type="ECO:0000313" key="2">
    <source>
        <dbReference type="Proteomes" id="UP000053989"/>
    </source>
</evidence>
<dbReference type="InParanoid" id="A0A0C3ERR2"/>
<dbReference type="HOGENOM" id="CLU_1661820_0_0_1"/>
<sequence length="159" mass="17631">MACINCKGRLRCNCARCDRCGVSHQQASSGILHPLYRTLTLTVPPHRSRGALPHPVSHTTVLSEKRREVSVLILMPSRDCTTATFPIICINVMVNVDILAQCSNFDVQRCGLTSFIMIVLHLKFVGLYGPLLGTPIKKTWVFKSIHTVIHGSIPRTRVA</sequence>
<keyword evidence="2" id="KW-1185">Reference proteome</keyword>
<dbReference type="AlphaFoldDB" id="A0A0C3ERR2"/>
<accession>A0A0C3ERR2</accession>
<dbReference type="EMBL" id="KN822004">
    <property type="protein sequence ID" value="KIM70511.1"/>
    <property type="molecule type" value="Genomic_DNA"/>
</dbReference>
<reference evidence="1 2" key="1">
    <citation type="submission" date="2014-04" db="EMBL/GenBank/DDBJ databases">
        <authorList>
            <consortium name="DOE Joint Genome Institute"/>
            <person name="Kuo A."/>
            <person name="Kohler A."/>
            <person name="Nagy L.G."/>
            <person name="Floudas D."/>
            <person name="Copeland A."/>
            <person name="Barry K.W."/>
            <person name="Cichocki N."/>
            <person name="Veneault-Fourrey C."/>
            <person name="LaButti K."/>
            <person name="Lindquist E.A."/>
            <person name="Lipzen A."/>
            <person name="Lundell T."/>
            <person name="Morin E."/>
            <person name="Murat C."/>
            <person name="Sun H."/>
            <person name="Tunlid A."/>
            <person name="Henrissat B."/>
            <person name="Grigoriev I.V."/>
            <person name="Hibbett D.S."/>
            <person name="Martin F."/>
            <person name="Nordberg H.P."/>
            <person name="Cantor M.N."/>
            <person name="Hua S.X."/>
        </authorList>
    </citation>
    <scope>NUCLEOTIDE SEQUENCE [LARGE SCALE GENOMIC DNA]</scope>
    <source>
        <strain evidence="1 2">Foug A</strain>
    </source>
</reference>
<organism evidence="1 2">
    <name type="scientific">Scleroderma citrinum Foug A</name>
    <dbReference type="NCBI Taxonomy" id="1036808"/>
    <lineage>
        <taxon>Eukaryota</taxon>
        <taxon>Fungi</taxon>
        <taxon>Dikarya</taxon>
        <taxon>Basidiomycota</taxon>
        <taxon>Agaricomycotina</taxon>
        <taxon>Agaricomycetes</taxon>
        <taxon>Agaricomycetidae</taxon>
        <taxon>Boletales</taxon>
        <taxon>Sclerodermatineae</taxon>
        <taxon>Sclerodermataceae</taxon>
        <taxon>Scleroderma</taxon>
    </lineage>
</organism>
<name>A0A0C3ERR2_9AGAM</name>
<protein>
    <submittedName>
        <fullName evidence="1">Uncharacterized protein</fullName>
    </submittedName>
</protein>
<proteinExistence type="predicted"/>
<dbReference type="Proteomes" id="UP000053989">
    <property type="component" value="Unassembled WGS sequence"/>
</dbReference>
<gene>
    <name evidence="1" type="ORF">SCLCIDRAFT_153337</name>
</gene>
<reference evidence="2" key="2">
    <citation type="submission" date="2015-01" db="EMBL/GenBank/DDBJ databases">
        <title>Evolutionary Origins and Diversification of the Mycorrhizal Mutualists.</title>
        <authorList>
            <consortium name="DOE Joint Genome Institute"/>
            <consortium name="Mycorrhizal Genomics Consortium"/>
            <person name="Kohler A."/>
            <person name="Kuo A."/>
            <person name="Nagy L.G."/>
            <person name="Floudas D."/>
            <person name="Copeland A."/>
            <person name="Barry K.W."/>
            <person name="Cichocki N."/>
            <person name="Veneault-Fourrey C."/>
            <person name="LaButti K."/>
            <person name="Lindquist E.A."/>
            <person name="Lipzen A."/>
            <person name="Lundell T."/>
            <person name="Morin E."/>
            <person name="Murat C."/>
            <person name="Riley R."/>
            <person name="Ohm R."/>
            <person name="Sun H."/>
            <person name="Tunlid A."/>
            <person name="Henrissat B."/>
            <person name="Grigoriev I.V."/>
            <person name="Hibbett D.S."/>
            <person name="Martin F."/>
        </authorList>
    </citation>
    <scope>NUCLEOTIDE SEQUENCE [LARGE SCALE GENOMIC DNA]</scope>
    <source>
        <strain evidence="2">Foug A</strain>
    </source>
</reference>